<evidence type="ECO:0000313" key="9">
    <source>
        <dbReference type="Proteomes" id="UP000530424"/>
    </source>
</evidence>
<feature type="region of interest" description="Disordered" evidence="5">
    <location>
        <begin position="451"/>
        <end position="470"/>
    </location>
</feature>
<feature type="transmembrane region" description="Helical" evidence="6">
    <location>
        <begin position="222"/>
        <end position="242"/>
    </location>
</feature>
<dbReference type="Gene3D" id="1.20.1720.10">
    <property type="entry name" value="Multidrug resistance protein D"/>
    <property type="match status" value="1"/>
</dbReference>
<gene>
    <name evidence="8" type="ORF">HNR19_001240</name>
</gene>
<dbReference type="PRINTS" id="PR01036">
    <property type="entry name" value="TCRTETB"/>
</dbReference>
<dbReference type="PANTHER" id="PTHR42718">
    <property type="entry name" value="MAJOR FACILITATOR SUPERFAMILY MULTIDRUG TRANSPORTER MFSC"/>
    <property type="match status" value="1"/>
</dbReference>
<feature type="transmembrane region" description="Helical" evidence="6">
    <location>
        <begin position="106"/>
        <end position="127"/>
    </location>
</feature>
<evidence type="ECO:0000256" key="2">
    <source>
        <dbReference type="ARBA" id="ARBA00022692"/>
    </source>
</evidence>
<comment type="caution">
    <text evidence="8">The sequence shown here is derived from an EMBL/GenBank/DDBJ whole genome shotgun (WGS) entry which is preliminary data.</text>
</comment>
<feature type="transmembrane region" description="Helical" evidence="6">
    <location>
        <begin position="353"/>
        <end position="381"/>
    </location>
</feature>
<dbReference type="Gene3D" id="1.20.1250.20">
    <property type="entry name" value="MFS general substrate transporter like domains"/>
    <property type="match status" value="1"/>
</dbReference>
<evidence type="ECO:0000256" key="5">
    <source>
        <dbReference type="SAM" id="MobiDB-lite"/>
    </source>
</evidence>
<dbReference type="EMBL" id="JACCFP010000001">
    <property type="protein sequence ID" value="NYJ00542.1"/>
    <property type="molecule type" value="Genomic_DNA"/>
</dbReference>
<keyword evidence="4 6" id="KW-0472">Membrane</keyword>
<evidence type="ECO:0000256" key="1">
    <source>
        <dbReference type="ARBA" id="ARBA00004651"/>
    </source>
</evidence>
<keyword evidence="3 6" id="KW-1133">Transmembrane helix</keyword>
<name>A0A853C1E6_9ACTN</name>
<keyword evidence="9" id="KW-1185">Reference proteome</keyword>
<dbReference type="InterPro" id="IPR020846">
    <property type="entry name" value="MFS_dom"/>
</dbReference>
<dbReference type="InterPro" id="IPR036259">
    <property type="entry name" value="MFS_trans_sf"/>
</dbReference>
<evidence type="ECO:0000259" key="7">
    <source>
        <dbReference type="PROSITE" id="PS50850"/>
    </source>
</evidence>
<feature type="transmembrane region" description="Helical" evidence="6">
    <location>
        <begin position="47"/>
        <end position="65"/>
    </location>
</feature>
<feature type="transmembrane region" description="Helical" evidence="6">
    <location>
        <begin position="401"/>
        <end position="421"/>
    </location>
</feature>
<dbReference type="GO" id="GO:0022857">
    <property type="term" value="F:transmembrane transporter activity"/>
    <property type="evidence" value="ECO:0007669"/>
    <property type="project" value="InterPro"/>
</dbReference>
<keyword evidence="2 6" id="KW-0812">Transmembrane</keyword>
<feature type="domain" description="Major facilitator superfamily (MFS) profile" evidence="7">
    <location>
        <begin position="10"/>
        <end position="453"/>
    </location>
</feature>
<organism evidence="8 9">
    <name type="scientific">Nocardioides thalensis</name>
    <dbReference type="NCBI Taxonomy" id="1914755"/>
    <lineage>
        <taxon>Bacteria</taxon>
        <taxon>Bacillati</taxon>
        <taxon>Actinomycetota</taxon>
        <taxon>Actinomycetes</taxon>
        <taxon>Propionibacteriales</taxon>
        <taxon>Nocardioidaceae</taxon>
        <taxon>Nocardioides</taxon>
    </lineage>
</organism>
<dbReference type="CDD" id="cd17321">
    <property type="entry name" value="MFS_MMR_MDR_like"/>
    <property type="match status" value="1"/>
</dbReference>
<feature type="transmembrane region" description="Helical" evidence="6">
    <location>
        <begin position="262"/>
        <end position="282"/>
    </location>
</feature>
<proteinExistence type="predicted"/>
<dbReference type="PROSITE" id="PS50850">
    <property type="entry name" value="MFS"/>
    <property type="match status" value="1"/>
</dbReference>
<dbReference type="AlphaFoldDB" id="A0A853C1E6"/>
<dbReference type="Proteomes" id="UP000530424">
    <property type="component" value="Unassembled WGS sequence"/>
</dbReference>
<comment type="subcellular location">
    <subcellularLocation>
        <location evidence="1">Cell membrane</location>
        <topology evidence="1">Multi-pass membrane protein</topology>
    </subcellularLocation>
</comment>
<evidence type="ECO:0000256" key="3">
    <source>
        <dbReference type="ARBA" id="ARBA00022989"/>
    </source>
</evidence>
<feature type="transmembrane region" description="Helical" evidence="6">
    <location>
        <begin position="427"/>
        <end position="448"/>
    </location>
</feature>
<evidence type="ECO:0000313" key="8">
    <source>
        <dbReference type="EMBL" id="NYJ00542.1"/>
    </source>
</evidence>
<feature type="transmembrane region" description="Helical" evidence="6">
    <location>
        <begin position="328"/>
        <end position="347"/>
    </location>
</feature>
<dbReference type="RefSeq" id="WP_179667115.1">
    <property type="nucleotide sequence ID" value="NZ_JACCFP010000001.1"/>
</dbReference>
<dbReference type="SUPFAM" id="SSF103473">
    <property type="entry name" value="MFS general substrate transporter"/>
    <property type="match status" value="1"/>
</dbReference>
<feature type="transmembrane region" description="Helical" evidence="6">
    <location>
        <begin position="7"/>
        <end position="35"/>
    </location>
</feature>
<dbReference type="GO" id="GO:0005886">
    <property type="term" value="C:plasma membrane"/>
    <property type="evidence" value="ECO:0007669"/>
    <property type="project" value="UniProtKB-SubCell"/>
</dbReference>
<feature type="transmembrane region" description="Helical" evidence="6">
    <location>
        <begin position="77"/>
        <end position="100"/>
    </location>
</feature>
<evidence type="ECO:0000256" key="4">
    <source>
        <dbReference type="ARBA" id="ARBA00023136"/>
    </source>
</evidence>
<dbReference type="InterPro" id="IPR011701">
    <property type="entry name" value="MFS"/>
</dbReference>
<sequence>MSAAPRPWLAFSVAGTAIYLTILDLFIVNVAIGAIGSDFAATSAADLSWVLTIYAILFAAVLVPAGRLGDRFGRRRVFSAGLGLFLLGSLLAGIAPGYGVLLVGRAVQAVGAALATPNSLGAVLPMFEQRQRPAVLGVWGMIAASGAASGPPLGGILAQVDWRWIFLVNLPVGLVALVLIARVIRESPAEQGTRTDWVGAATLAAAIAALTLGLAQSESWGWDARVLGAVLVAAVLGALLALRSRRHPDPILEPDLFRRRGFGAAMLGTAAFWGAFAALLLASSLYLTAVRGYDVLEAGLRMAPGPAVSAVAAAVAGRLAGKVPPLRLALAGTAALAAGALVLGITLGDTSSYAWTFLPGSLLAGIGAGTAIPNLLALALVGVPPHRFATGVAIYTVFRQVGSAVGTAAWVAAIGTGSLALAATYRVGWWVVVAGALVALGALVSVAARTMAPEPPPEPATTKENHVRSR</sequence>
<feature type="compositionally biased region" description="Basic and acidic residues" evidence="5">
    <location>
        <begin position="461"/>
        <end position="470"/>
    </location>
</feature>
<feature type="transmembrane region" description="Helical" evidence="6">
    <location>
        <begin position="196"/>
        <end position="216"/>
    </location>
</feature>
<protein>
    <submittedName>
        <fullName evidence="8">EmrB/QacA subfamily drug resistance transporter</fullName>
    </submittedName>
</protein>
<feature type="transmembrane region" description="Helical" evidence="6">
    <location>
        <begin position="302"/>
        <end position="321"/>
    </location>
</feature>
<dbReference type="PANTHER" id="PTHR42718:SF48">
    <property type="entry name" value="CONSERVED TWO-DOMAIN MEMBRANE PROTEIN-RELATED"/>
    <property type="match status" value="1"/>
</dbReference>
<reference evidence="8 9" key="1">
    <citation type="submission" date="2020-07" db="EMBL/GenBank/DDBJ databases">
        <title>Sequencing the genomes of 1000 actinobacteria strains.</title>
        <authorList>
            <person name="Klenk H.-P."/>
        </authorList>
    </citation>
    <scope>NUCLEOTIDE SEQUENCE [LARGE SCALE GENOMIC DNA]</scope>
    <source>
        <strain evidence="8 9">DSM 103833</strain>
    </source>
</reference>
<feature type="transmembrane region" description="Helical" evidence="6">
    <location>
        <begin position="134"/>
        <end position="158"/>
    </location>
</feature>
<evidence type="ECO:0000256" key="6">
    <source>
        <dbReference type="SAM" id="Phobius"/>
    </source>
</evidence>
<feature type="transmembrane region" description="Helical" evidence="6">
    <location>
        <begin position="164"/>
        <end position="184"/>
    </location>
</feature>
<accession>A0A853C1E6</accession>
<dbReference type="Pfam" id="PF07690">
    <property type="entry name" value="MFS_1"/>
    <property type="match status" value="1"/>
</dbReference>